<dbReference type="AlphaFoldDB" id="A0A2I0IMR3"/>
<keyword evidence="3" id="KW-1185">Reference proteome</keyword>
<dbReference type="EMBL" id="PGOL01002740">
    <property type="protein sequence ID" value="PKI45287.1"/>
    <property type="molecule type" value="Genomic_DNA"/>
</dbReference>
<dbReference type="Proteomes" id="UP000233551">
    <property type="component" value="Unassembled WGS sequence"/>
</dbReference>
<organism evidence="2 3">
    <name type="scientific">Punica granatum</name>
    <name type="common">Pomegranate</name>
    <dbReference type="NCBI Taxonomy" id="22663"/>
    <lineage>
        <taxon>Eukaryota</taxon>
        <taxon>Viridiplantae</taxon>
        <taxon>Streptophyta</taxon>
        <taxon>Embryophyta</taxon>
        <taxon>Tracheophyta</taxon>
        <taxon>Spermatophyta</taxon>
        <taxon>Magnoliopsida</taxon>
        <taxon>eudicotyledons</taxon>
        <taxon>Gunneridae</taxon>
        <taxon>Pentapetalae</taxon>
        <taxon>rosids</taxon>
        <taxon>malvids</taxon>
        <taxon>Myrtales</taxon>
        <taxon>Lythraceae</taxon>
        <taxon>Punica</taxon>
    </lineage>
</organism>
<evidence type="ECO:0000256" key="1">
    <source>
        <dbReference type="SAM" id="MobiDB-lite"/>
    </source>
</evidence>
<comment type="caution">
    <text evidence="2">The sequence shown here is derived from an EMBL/GenBank/DDBJ whole genome shotgun (WGS) entry which is preliminary data.</text>
</comment>
<dbReference type="STRING" id="22663.A0A2I0IMR3"/>
<reference evidence="2 3" key="1">
    <citation type="submission" date="2017-11" db="EMBL/GenBank/DDBJ databases">
        <title>De-novo sequencing of pomegranate (Punica granatum L.) genome.</title>
        <authorList>
            <person name="Akparov Z."/>
            <person name="Amiraslanov A."/>
            <person name="Hajiyeva S."/>
            <person name="Abbasov M."/>
            <person name="Kaur K."/>
            <person name="Hamwieh A."/>
            <person name="Solovyev V."/>
            <person name="Salamov A."/>
            <person name="Braich B."/>
            <person name="Kosarev P."/>
            <person name="Mahmoud A."/>
            <person name="Hajiyev E."/>
            <person name="Babayeva S."/>
            <person name="Izzatullayeva V."/>
            <person name="Mammadov A."/>
            <person name="Mammadov A."/>
            <person name="Sharifova S."/>
            <person name="Ojaghi J."/>
            <person name="Eynullazada K."/>
            <person name="Bayramov B."/>
            <person name="Abdulazimova A."/>
            <person name="Shahmuradov I."/>
        </authorList>
    </citation>
    <scope>NUCLEOTIDE SEQUENCE [LARGE SCALE GENOMIC DNA]</scope>
    <source>
        <strain evidence="3">cv. AG2017</strain>
        <tissue evidence="2">Leaf</tissue>
    </source>
</reference>
<evidence type="ECO:0000313" key="2">
    <source>
        <dbReference type="EMBL" id="PKI45287.1"/>
    </source>
</evidence>
<name>A0A2I0IMR3_PUNGR</name>
<gene>
    <name evidence="2" type="ORF">CRG98_034316</name>
</gene>
<proteinExistence type="predicted"/>
<protein>
    <submittedName>
        <fullName evidence="2">Uncharacterized protein</fullName>
    </submittedName>
</protein>
<accession>A0A2I0IMR3</accession>
<feature type="region of interest" description="Disordered" evidence="1">
    <location>
        <begin position="1"/>
        <end position="37"/>
    </location>
</feature>
<evidence type="ECO:0000313" key="3">
    <source>
        <dbReference type="Proteomes" id="UP000233551"/>
    </source>
</evidence>
<feature type="compositionally biased region" description="Basic and acidic residues" evidence="1">
    <location>
        <begin position="8"/>
        <end position="20"/>
    </location>
</feature>
<sequence length="92" mass="10276">MSVTCPPRKMDTPKPRDSVARMRAPTRTHSGHTKGIEANPEKVWAVLDMASPKSPYDIHRLTGRLAALSRFLAQSGDKCHMFFKALKGGWEL</sequence>